<dbReference type="GO" id="GO:0016787">
    <property type="term" value="F:hydrolase activity"/>
    <property type="evidence" value="ECO:0007669"/>
    <property type="project" value="UniProtKB-KW"/>
</dbReference>
<dbReference type="GO" id="GO:0000723">
    <property type="term" value="P:telomere maintenance"/>
    <property type="evidence" value="ECO:0007669"/>
    <property type="project" value="InterPro"/>
</dbReference>
<keyword evidence="2" id="KW-0862">Zinc</keyword>
<dbReference type="GO" id="GO:0005524">
    <property type="term" value="F:ATP binding"/>
    <property type="evidence" value="ECO:0007669"/>
    <property type="project" value="UniProtKB-KW"/>
</dbReference>
<feature type="region of interest" description="Disordered" evidence="5">
    <location>
        <begin position="956"/>
        <end position="1068"/>
    </location>
</feature>
<dbReference type="GO" id="GO:0046872">
    <property type="term" value="F:metal ion binding"/>
    <property type="evidence" value="ECO:0007669"/>
    <property type="project" value="UniProtKB-KW"/>
</dbReference>
<keyword evidence="4" id="KW-0234">DNA repair</keyword>
<organism evidence="8 9">
    <name type="scientific">Arabidopsis thaliana x Arabidopsis arenosa</name>
    <dbReference type="NCBI Taxonomy" id="1240361"/>
    <lineage>
        <taxon>Eukaryota</taxon>
        <taxon>Viridiplantae</taxon>
        <taxon>Streptophyta</taxon>
        <taxon>Embryophyta</taxon>
        <taxon>Tracheophyta</taxon>
        <taxon>Spermatophyta</taxon>
        <taxon>Magnoliopsida</taxon>
        <taxon>eudicotyledons</taxon>
        <taxon>Gunneridae</taxon>
        <taxon>Pentapetalae</taxon>
        <taxon>rosids</taxon>
        <taxon>malvids</taxon>
        <taxon>Brassicales</taxon>
        <taxon>Brassicaceae</taxon>
        <taxon>Camelineae</taxon>
        <taxon>Arabidopsis</taxon>
    </lineage>
</organism>
<feature type="transmembrane region" description="Helical" evidence="6">
    <location>
        <begin position="2633"/>
        <end position="2653"/>
    </location>
</feature>
<dbReference type="Pfam" id="PF14214">
    <property type="entry name" value="Helitron_like_N"/>
    <property type="match status" value="1"/>
</dbReference>
<dbReference type="GO" id="GO:0003677">
    <property type="term" value="F:DNA binding"/>
    <property type="evidence" value="ECO:0007669"/>
    <property type="project" value="UniProtKB-KW"/>
</dbReference>
<feature type="domain" description="TIR" evidence="7">
    <location>
        <begin position="2437"/>
        <end position="2608"/>
    </location>
</feature>
<proteinExistence type="inferred from homology"/>
<dbReference type="InterPro" id="IPR025476">
    <property type="entry name" value="Helitron_helicase-like"/>
</dbReference>
<keyword evidence="6" id="KW-0472">Membrane</keyword>
<name>A0A8T2BIW2_9BRAS</name>
<comment type="similarity">
    <text evidence="4">Belongs to the helicase family.</text>
</comment>
<dbReference type="Pfam" id="PF16900">
    <property type="entry name" value="REPA_OB_2"/>
    <property type="match status" value="1"/>
</dbReference>
<dbReference type="PROSITE" id="PS50104">
    <property type="entry name" value="TIR"/>
    <property type="match status" value="1"/>
</dbReference>
<dbReference type="InterPro" id="IPR047192">
    <property type="entry name" value="Euk_RPA1_DBD_C"/>
</dbReference>
<comment type="catalytic activity">
    <reaction evidence="4">
        <text>ATP + H2O = ADP + phosphate + H(+)</text>
        <dbReference type="Rhea" id="RHEA:13065"/>
        <dbReference type="ChEBI" id="CHEBI:15377"/>
        <dbReference type="ChEBI" id="CHEBI:15378"/>
        <dbReference type="ChEBI" id="CHEBI:30616"/>
        <dbReference type="ChEBI" id="CHEBI:43474"/>
        <dbReference type="ChEBI" id="CHEBI:456216"/>
        <dbReference type="EC" id="5.6.2.3"/>
    </reaction>
</comment>
<evidence type="ECO:0000313" key="9">
    <source>
        <dbReference type="Proteomes" id="UP000694240"/>
    </source>
</evidence>
<dbReference type="Proteomes" id="UP000694240">
    <property type="component" value="Chromosome 7"/>
</dbReference>
<dbReference type="CDD" id="cd04480">
    <property type="entry name" value="RPA1_DBD_A_like"/>
    <property type="match status" value="2"/>
</dbReference>
<feature type="compositionally biased region" description="Acidic residues" evidence="5">
    <location>
        <begin position="1039"/>
        <end position="1052"/>
    </location>
</feature>
<dbReference type="Pfam" id="PF08646">
    <property type="entry name" value="Rep_fac-A_C"/>
    <property type="match status" value="1"/>
</dbReference>
<dbReference type="InterPro" id="IPR031657">
    <property type="entry name" value="REPA_OB_2"/>
</dbReference>
<dbReference type="GO" id="GO:0006281">
    <property type="term" value="P:DNA repair"/>
    <property type="evidence" value="ECO:0007669"/>
    <property type="project" value="UniProtKB-KW"/>
</dbReference>
<comment type="cofactor">
    <cofactor evidence="4">
        <name>Mg(2+)</name>
        <dbReference type="ChEBI" id="CHEBI:18420"/>
    </cofactor>
</comment>
<dbReference type="GO" id="GO:0006310">
    <property type="term" value="P:DNA recombination"/>
    <property type="evidence" value="ECO:0007669"/>
    <property type="project" value="UniProtKB-KW"/>
</dbReference>
<evidence type="ECO:0000256" key="1">
    <source>
        <dbReference type="ARBA" id="ARBA00022723"/>
    </source>
</evidence>
<dbReference type="InterPro" id="IPR013955">
    <property type="entry name" value="Rep_factor-A_C"/>
</dbReference>
<dbReference type="GO" id="GO:0007165">
    <property type="term" value="P:signal transduction"/>
    <property type="evidence" value="ECO:0007669"/>
    <property type="project" value="InterPro"/>
</dbReference>
<sequence>MAQAIAYLDDIKPYKTTWRVQVRVLHTWKTFTTKFGETFDMVLSDVKGKKIHASVKREHLNRFEKLMVPGEWKAIENFGLTYATGQFKATDHRYKMGFMAQTRVVRMDPLSDSYYLSLTPFNDVLTGGLNQNYLIDVVGQIVNVGEMETIDVQNKPTKKIDFELRDHTDERLPCTLWGSFAEQVFTACEASAGEMVICLVRYAKLKTYKDVRSISNAFNTSQILINPDIHEIVAFKESLPKDGLALTLLESKPKQEMIELPTGDFYLQFPKKTIKEVAEMFDTGRVKVLCTIYDIDRDWSWYYIACRKCNKKVSKVVTTSLKPQFWCDSCRSPVCNVVARYKLHVKVMDSTGEMKLMLFDSMASEIVGCPANSLLDGSFDEFEDPENLPDAIRHLTGKTYQYLVCVENENVWNGLDTYKVSRVLANDCVGEEDLPDDSIDQTQGSLLLTYSGEPSETTTPSSKRSSDSSLSPADNSSTTKKLCLESINVVKIKQEKGVKTNEESVDRVKLECVAVKQNEENTDEDKVNLDKLKGSDVKQKNKNMKWLVHVKILSLWKEPTSSWRTEIRMILADEKGNKIDATIPNRHYHWNFLAVLKPGLWYRMSDFEVVRPDEKKTKYSCFPVEIKCIADTTMWPITKECPYSFFDFVFPQTVEFAQEEDKEFVTDAIGVVKAVTTIKRFPYVCQNGGTDYESRYVAFKLVDYEGKEIKCCAVGRCCELFVIKYAQQISKITYNYQPIVAVLRGWRIKEVFGLTDATPSSKRKCSTPKSRVISNLQQPNSSEKQTSVPVKSIFGRVFTDITNLTPVVLEESLCPRGKNLSVTDTGSLDENSYLTPVCVRQSLSSQEPYSLCSVPITASIHSSQCQGYINSTELSEWMINDGSNLADIPIKQSTSSLASKDFLSSIRSEAIKSTLADENVQNLSSVRISQSYAKLGADTFLSDIRREATKNTILQSNSGTQTLKSAKKRTANRVLGDISNKPDRRRRHEPLGSSVLYSAQNKENYTPNFEYSEQQPKQRKSKKTPNLEDCRVNLFDSTPFEEEEISDLEQEYDVSSQEDMGSDSSSGYETELSVETDEVIHVQNKRGTCSKGRKGISLKRRKYTKGASNHIKRKTEALIDIPYLDHGDPKWKCQYCGAMMWYDERVNKRRKSKKPKFSLCCLQGAVKLPFLKEAPELIRELLSKDDAISRHFRENIRAYNMLFSMTSLGGKVDRSNPQGKGPNQFQLHGANYHLIGSMIPGEGDYAKFSQLYIVDTENEVDNRSTVMSKGKNPKKTTVKNQVRKDLIAKLIKLLDDCNPYVENFRMAKDKLDSNDGEPFYMKIVSDRVGKDGRTYSNPTASEVAALIPGDFRPEMPTRDIIVQDKKTGQLSRISEVHPSYVPMQYPLIFTYGEDGFRPGIEKGYTGKTEKQSNKCISMRQWYAFRIQERFDEAQTLLRSKRLFQQFLVDGYTTLESNRLSYIKFNQSNLRCENYSTLKAASEAGNTNMGEQGKSIRIPSSFTGGPRYMLNSYYDAMATCKMYGFPDLFITFTCNPKWPEITRYCKERTLNADDSPDVVCRIFKMKLDSLMKDLTEDHLLGKTVSAMYTVEFQKRGLPHAHILLFMDKSCKFPTSDDIDNIISAEIPDKAKDPKLYEVVKECMIHGPCGAANKDSPCMVDGKCSKFFPKKLVEQTTVGKDGYPIYRRRESQHFVEKGSIKCDNSYVVPYNRLLSLRYRAHINVEWCNQSGSIKYLFKYINKGQDRVAIVVEPKDKNTDTETGSATGSKEKSKDEIKDYFDCRYVSASEAVWRIFKFPIQFRTTPVMKLSYHLPGKQPLFFDGTQNIDELLDRKANEDSMFMAYLNLNKENEFARQFTYAEIPQYFTWDGQNKQWKLRERGFCIGRINYASIKMEPEYYMRILLGIVTGPKSDEDIRTYKDVVYETYKEACLARGILTDDQAYIDSIVEASLFFFGDHLRNFFSMMLLDKCLARPEYVWEMCCGILTEDIETKKRNQYNNPDLVLTDAEKRNYALQEIEDLLLCNGSTLTDFKDMPKPTQEGIDHSNRFITEEKNYNRDKLREDHDEWVNKMTSEQKGIYDEIIGAVLENSGGVFFVYGFGGTGKTFMWKTLSAAVRMRGLISVNVASSGIASLLLEGGRTAHSRFGIPIHPDDFTTCHIVPNSDLANMLKEASLIIWDEAPMMSRYCFESLDRSLNDVIGNVDGKPFGGKVVVFGGDFRQVLPVIHGAGRAEIVLAALNSSYLWEHCKVLTLTKNMRLMANDLDKDEAEKIKEFSDWLLAVGDGRVSEPNDGEVLIDIPEDLLIKDVNDPIEAIIKAVYGELDLLQPNNDPKFFQERAILCPRNSDVNTINDIMLEKLNGEAMTYLSADDIDPQDGASLNNPVFTPDFLNSIKLSGLPNHSLSLKIGAPVMLLRNIDPKNGLCNGTRLQITQMGNHILEAKVITGDRIGDKVIIPKSQISPSDTKLPFRMRRRQFPISVAFAMTINKSQGQSLKEVGIYLPRPVFSHGQLYAESKWCLEELTTIMEQAEKREMVVIPIFYKVRPEDIRKQKGVFGDRFWRHTEESSREEMEKWQVALKAVSNKIGFTLDHNRSEAKFIKKVVKEVEKVLTTIESGEGRKDDFVKKAKTFNVPLALPWSWFGSAFGLIGAVLGLLTETVQKFASPAMFVLTGQAGSFVALSNRCADKSV</sequence>
<evidence type="ECO:0000256" key="2">
    <source>
        <dbReference type="ARBA" id="ARBA00022833"/>
    </source>
</evidence>
<dbReference type="InterPro" id="IPR049163">
    <property type="entry name" value="Pif1-like_2B_dom"/>
</dbReference>
<keyword evidence="4" id="KW-0547">Nucleotide-binding</keyword>
<evidence type="ECO:0000256" key="3">
    <source>
        <dbReference type="ARBA" id="ARBA00023125"/>
    </source>
</evidence>
<dbReference type="GO" id="GO:0043139">
    <property type="term" value="F:5'-3' DNA helicase activity"/>
    <property type="evidence" value="ECO:0007669"/>
    <property type="project" value="UniProtKB-EC"/>
</dbReference>
<keyword evidence="3" id="KW-0238">DNA-binding</keyword>
<keyword evidence="9" id="KW-1185">Reference proteome</keyword>
<feature type="compositionally biased region" description="Polar residues" evidence="5">
    <location>
        <begin position="995"/>
        <end position="1015"/>
    </location>
</feature>
<dbReference type="PANTHER" id="PTHR10492">
    <property type="match status" value="1"/>
</dbReference>
<dbReference type="CDD" id="cd18809">
    <property type="entry name" value="SF1_C_RecD"/>
    <property type="match status" value="1"/>
</dbReference>
<keyword evidence="6" id="KW-0812">Transmembrane</keyword>
<keyword evidence="4" id="KW-0067">ATP-binding</keyword>
<keyword evidence="6" id="KW-1133">Transmembrane helix</keyword>
<dbReference type="EMBL" id="JAEFBK010000007">
    <property type="protein sequence ID" value="KAG7585402.1"/>
    <property type="molecule type" value="Genomic_DNA"/>
</dbReference>
<keyword evidence="1" id="KW-0479">Metal-binding</keyword>
<accession>A0A8T2BIW2</accession>
<gene>
    <name evidence="8" type="ORF">ISN45_Aa02g007660</name>
</gene>
<evidence type="ECO:0000313" key="8">
    <source>
        <dbReference type="EMBL" id="KAG7585402.1"/>
    </source>
</evidence>
<protein>
    <recommendedName>
        <fullName evidence="4">ATP-dependent DNA helicase</fullName>
        <ecNumber evidence="4">5.6.2.3</ecNumber>
    </recommendedName>
</protein>
<feature type="region of interest" description="Disordered" evidence="5">
    <location>
        <begin position="450"/>
        <end position="477"/>
    </location>
</feature>
<dbReference type="SMART" id="SM00255">
    <property type="entry name" value="TIR"/>
    <property type="match status" value="1"/>
</dbReference>
<keyword evidence="4" id="KW-0378">Hydrolase</keyword>
<evidence type="ECO:0000259" key="7">
    <source>
        <dbReference type="PROSITE" id="PS50104"/>
    </source>
</evidence>
<reference evidence="8 9" key="1">
    <citation type="submission" date="2020-12" db="EMBL/GenBank/DDBJ databases">
        <title>Concerted genomic and epigenomic changes stabilize Arabidopsis allopolyploids.</title>
        <authorList>
            <person name="Chen Z."/>
        </authorList>
    </citation>
    <scope>NUCLEOTIDE SEQUENCE [LARGE SCALE GENOMIC DNA]</scope>
    <source>
        <strain evidence="8">Allo738</strain>
        <tissue evidence="8">Leaf</tissue>
    </source>
</reference>
<dbReference type="Pfam" id="PF21530">
    <property type="entry name" value="Pif1_2B_dom"/>
    <property type="match status" value="1"/>
</dbReference>
<dbReference type="InterPro" id="IPR010285">
    <property type="entry name" value="DNA_helicase_pif1-like_DEAD"/>
</dbReference>
<dbReference type="CDD" id="cd04481">
    <property type="entry name" value="RPA1_DBD_B_like"/>
    <property type="match status" value="2"/>
</dbReference>
<dbReference type="EC" id="5.6.2.3" evidence="4"/>
<dbReference type="CDD" id="cd04476">
    <property type="entry name" value="RPA1_DBD_C"/>
    <property type="match status" value="1"/>
</dbReference>
<evidence type="ECO:0000256" key="4">
    <source>
        <dbReference type="RuleBase" id="RU363044"/>
    </source>
</evidence>
<keyword evidence="4 8" id="KW-0347">Helicase</keyword>
<feature type="compositionally biased region" description="Low complexity" evidence="5">
    <location>
        <begin position="1055"/>
        <end position="1067"/>
    </location>
</feature>
<dbReference type="PANTHER" id="PTHR10492:SF101">
    <property type="entry name" value="ATP-DEPENDENT DNA HELICASE"/>
    <property type="match status" value="1"/>
</dbReference>
<evidence type="ECO:0000256" key="5">
    <source>
        <dbReference type="SAM" id="MobiDB-lite"/>
    </source>
</evidence>
<dbReference type="InterPro" id="IPR003871">
    <property type="entry name" value="RFA1B/D_OB_1st"/>
</dbReference>
<keyword evidence="4" id="KW-0227">DNA damage</keyword>
<comment type="caution">
    <text evidence="8">The sequence shown here is derived from an EMBL/GenBank/DDBJ whole genome shotgun (WGS) entry which is preliminary data.</text>
</comment>
<evidence type="ECO:0000256" key="6">
    <source>
        <dbReference type="SAM" id="Phobius"/>
    </source>
</evidence>
<dbReference type="Pfam" id="PF05970">
    <property type="entry name" value="PIF1"/>
    <property type="match status" value="1"/>
</dbReference>
<keyword evidence="4" id="KW-0233">DNA recombination</keyword>
<dbReference type="Pfam" id="PF01582">
    <property type="entry name" value="TIR"/>
    <property type="match status" value="1"/>
</dbReference>
<dbReference type="InterPro" id="IPR000157">
    <property type="entry name" value="TIR_dom"/>
</dbReference>
<dbReference type="Pfam" id="PF02721">
    <property type="entry name" value="DUF223"/>
    <property type="match status" value="2"/>
</dbReference>